<sequence length="562" mass="63451">MSSNAGISDDQIWGNNDIELTDTVNLNHISHPDDKKSNFSESTSNSRTHTREDYNNDDEEIQYSEDISRISSDDDDNESIFKNHDDLPFVQSSGLLKTEYRVIHWGEDTIIEETDDITKSYKLRLQLVTTFISFTMVGFTDATLGAVMHYIMEEYDINRENVSILFLIQAIGYITASFSMNFFQSRIGFHGSYLLSLILEILFCFGYFLKPSFPLLILNALMGGLGTGLEESSLNLFVGNLKHSNQLLGLLHSCYGVGCLISPILVTSLIHKGLKWNQYYLLLCAILTISAIMTLFLFKNETKEKFNYFEAKNNSKSENKNDEGEEQESGESIELQISDNSKQESVTILKCILNPYIQFFAFVLFIYVGSELTIGSWLYNYYITIKDRTDTVASYITSTYWLFMTLGRIVLAFVTGKYFEDKEYKAIILYSAGVSIGCLGFTIFHDFFILQIMSISLAGFCVGPNFATTIIISIKTLPKKYSNMGVGIVAGIGGSGAAVMPSIVGWLSENTAGGNGKGLIYFPFSSFLFFTIATVSWLFFYQINNEKLENRYNKKYQIIESI</sequence>
<dbReference type="EMBL" id="BSXV01000337">
    <property type="protein sequence ID" value="GME88667.1"/>
    <property type="molecule type" value="Genomic_DNA"/>
</dbReference>
<evidence type="ECO:0000313" key="1">
    <source>
        <dbReference type="EMBL" id="GME88667.1"/>
    </source>
</evidence>
<reference evidence="1" key="1">
    <citation type="submission" date="2023-04" db="EMBL/GenBank/DDBJ databases">
        <title>Candida boidinii NBRC 1967.</title>
        <authorList>
            <person name="Ichikawa N."/>
            <person name="Sato H."/>
            <person name="Tonouchi N."/>
        </authorList>
    </citation>
    <scope>NUCLEOTIDE SEQUENCE</scope>
    <source>
        <strain evidence="1">NBRC 1967</strain>
    </source>
</reference>
<gene>
    <name evidence="1" type="ORF">Cboi01_000102100</name>
</gene>
<name>A0ACB5TH86_CANBO</name>
<comment type="caution">
    <text evidence="1">The sequence shown here is derived from an EMBL/GenBank/DDBJ whole genome shotgun (WGS) entry which is preliminary data.</text>
</comment>
<keyword evidence="2" id="KW-1185">Reference proteome</keyword>
<organism evidence="1 2">
    <name type="scientific">Candida boidinii</name>
    <name type="common">Yeast</name>
    <dbReference type="NCBI Taxonomy" id="5477"/>
    <lineage>
        <taxon>Eukaryota</taxon>
        <taxon>Fungi</taxon>
        <taxon>Dikarya</taxon>
        <taxon>Ascomycota</taxon>
        <taxon>Saccharomycotina</taxon>
        <taxon>Pichiomycetes</taxon>
        <taxon>Pichiales</taxon>
        <taxon>Pichiaceae</taxon>
        <taxon>Ogataea</taxon>
        <taxon>Ogataea/Candida clade</taxon>
    </lineage>
</organism>
<accession>A0ACB5TH86</accession>
<proteinExistence type="predicted"/>
<evidence type="ECO:0000313" key="2">
    <source>
        <dbReference type="Proteomes" id="UP001165101"/>
    </source>
</evidence>
<dbReference type="Proteomes" id="UP001165101">
    <property type="component" value="Unassembled WGS sequence"/>
</dbReference>
<protein>
    <submittedName>
        <fullName evidence="1">Unnamed protein product</fullName>
    </submittedName>
</protein>